<dbReference type="RefSeq" id="WP_344981577.1">
    <property type="nucleotide sequence ID" value="NZ_BAABFN010000022.1"/>
</dbReference>
<organism evidence="8 9">
    <name type="scientific">Compostibacter hankyongensis</name>
    <dbReference type="NCBI Taxonomy" id="1007089"/>
    <lineage>
        <taxon>Bacteria</taxon>
        <taxon>Pseudomonadati</taxon>
        <taxon>Bacteroidota</taxon>
        <taxon>Chitinophagia</taxon>
        <taxon>Chitinophagales</taxon>
        <taxon>Chitinophagaceae</taxon>
        <taxon>Compostibacter</taxon>
    </lineage>
</organism>
<dbReference type="Proteomes" id="UP001501207">
    <property type="component" value="Unassembled WGS sequence"/>
</dbReference>
<feature type="domain" description="ABC-2 type transporter transmembrane" evidence="7">
    <location>
        <begin position="19"/>
        <end position="405"/>
    </location>
</feature>
<evidence type="ECO:0000313" key="8">
    <source>
        <dbReference type="EMBL" id="GAA4319930.1"/>
    </source>
</evidence>
<dbReference type="EMBL" id="BAABFN010000022">
    <property type="protein sequence ID" value="GAA4319930.1"/>
    <property type="molecule type" value="Genomic_DNA"/>
</dbReference>
<feature type="transmembrane region" description="Helical" evidence="6">
    <location>
        <begin position="383"/>
        <end position="405"/>
    </location>
</feature>
<evidence type="ECO:0000256" key="1">
    <source>
        <dbReference type="ARBA" id="ARBA00004651"/>
    </source>
</evidence>
<feature type="transmembrane region" description="Helical" evidence="6">
    <location>
        <begin position="332"/>
        <end position="351"/>
    </location>
</feature>
<keyword evidence="4 6" id="KW-1133">Transmembrane helix</keyword>
<dbReference type="InterPro" id="IPR013525">
    <property type="entry name" value="ABC2_TM"/>
</dbReference>
<dbReference type="InterPro" id="IPR051449">
    <property type="entry name" value="ABC-2_transporter_component"/>
</dbReference>
<evidence type="ECO:0000259" key="7">
    <source>
        <dbReference type="Pfam" id="PF12698"/>
    </source>
</evidence>
<evidence type="ECO:0000256" key="3">
    <source>
        <dbReference type="ARBA" id="ARBA00022692"/>
    </source>
</evidence>
<dbReference type="SUPFAM" id="SSF53850">
    <property type="entry name" value="Periplasmic binding protein-like II"/>
    <property type="match status" value="1"/>
</dbReference>
<feature type="transmembrane region" description="Helical" evidence="6">
    <location>
        <begin position="171"/>
        <end position="193"/>
    </location>
</feature>
<comment type="caution">
    <text evidence="8">The sequence shown here is derived from an EMBL/GenBank/DDBJ whole genome shotgun (WGS) entry which is preliminary data.</text>
</comment>
<sequence>MHKTWLIIKREYLSRVRKKSFIVITLLVPVIFILFIGLQVFLASGGNREVQHIAVIDETGQFRGKLKDGENIHFSFVGSSDPSAYRQKYARQGYTGLLFIPRFELDKPEGFTFYGQNQLGLGAYSYITGQLDHVIEQQRMVAAGIDQAQLDAIKADVSLIQAGSGGGDTTYITYAATAVGYIAGFMIYFVLLFFGMQVMRGVMEEKTNRIAEVIISSVKPFQLMAGKIVGIAGVGLTQFLIWLVLGLVLFFVAGALAPGLAQQAAAVQNAQPQAQQAAEVLHKVHDVVTALPVTLIIVCFLFYFLGGYLLYASLYAAVGSAVDHDAAESQSLTFPLTLPLILSFFIMFNAIQQPNSPLSVGASLFPLSSPLVMIVRIPFGVPWWQLALSMLFLVLGFLLTTWIAAKIYRTGILLYGKKVTLREMGKWLFRKG</sequence>
<dbReference type="PANTHER" id="PTHR30294">
    <property type="entry name" value="MEMBRANE COMPONENT OF ABC TRANSPORTER YHHJ-RELATED"/>
    <property type="match status" value="1"/>
</dbReference>
<feature type="transmembrane region" description="Helical" evidence="6">
    <location>
        <begin position="358"/>
        <end position="377"/>
    </location>
</feature>
<dbReference type="PANTHER" id="PTHR30294:SF29">
    <property type="entry name" value="MULTIDRUG ABC TRANSPORTER PERMEASE YBHS-RELATED"/>
    <property type="match status" value="1"/>
</dbReference>
<keyword evidence="3 6" id="KW-0812">Transmembrane</keyword>
<feature type="transmembrane region" description="Helical" evidence="6">
    <location>
        <begin position="21"/>
        <end position="42"/>
    </location>
</feature>
<keyword evidence="9" id="KW-1185">Reference proteome</keyword>
<evidence type="ECO:0000256" key="5">
    <source>
        <dbReference type="ARBA" id="ARBA00023136"/>
    </source>
</evidence>
<keyword evidence="2" id="KW-1003">Cell membrane</keyword>
<evidence type="ECO:0000313" key="9">
    <source>
        <dbReference type="Proteomes" id="UP001501207"/>
    </source>
</evidence>
<dbReference type="Gene3D" id="3.40.190.10">
    <property type="entry name" value="Periplasmic binding protein-like II"/>
    <property type="match status" value="1"/>
</dbReference>
<comment type="subcellular location">
    <subcellularLocation>
        <location evidence="1">Cell membrane</location>
        <topology evidence="1">Multi-pass membrane protein</topology>
    </subcellularLocation>
</comment>
<keyword evidence="5 6" id="KW-0472">Membrane</keyword>
<feature type="transmembrane region" description="Helical" evidence="6">
    <location>
        <begin position="239"/>
        <end position="261"/>
    </location>
</feature>
<evidence type="ECO:0000256" key="6">
    <source>
        <dbReference type="SAM" id="Phobius"/>
    </source>
</evidence>
<reference evidence="9" key="1">
    <citation type="journal article" date="2019" name="Int. J. Syst. Evol. Microbiol.">
        <title>The Global Catalogue of Microorganisms (GCM) 10K type strain sequencing project: providing services to taxonomists for standard genome sequencing and annotation.</title>
        <authorList>
            <consortium name="The Broad Institute Genomics Platform"/>
            <consortium name="The Broad Institute Genome Sequencing Center for Infectious Disease"/>
            <person name="Wu L."/>
            <person name="Ma J."/>
        </authorList>
    </citation>
    <scope>NUCLEOTIDE SEQUENCE [LARGE SCALE GENOMIC DNA]</scope>
    <source>
        <strain evidence="9">JCM 17664</strain>
    </source>
</reference>
<feature type="transmembrane region" description="Helical" evidence="6">
    <location>
        <begin position="213"/>
        <end position="233"/>
    </location>
</feature>
<evidence type="ECO:0000256" key="4">
    <source>
        <dbReference type="ARBA" id="ARBA00022989"/>
    </source>
</evidence>
<dbReference type="Pfam" id="PF12698">
    <property type="entry name" value="ABC2_membrane_3"/>
    <property type="match status" value="1"/>
</dbReference>
<evidence type="ECO:0000256" key="2">
    <source>
        <dbReference type="ARBA" id="ARBA00022475"/>
    </source>
</evidence>
<protein>
    <submittedName>
        <fullName evidence="8">ABC transporter permease</fullName>
    </submittedName>
</protein>
<feature type="transmembrane region" description="Helical" evidence="6">
    <location>
        <begin position="290"/>
        <end position="312"/>
    </location>
</feature>
<name>A0ABP8G942_9BACT</name>
<accession>A0ABP8G942</accession>
<proteinExistence type="predicted"/>
<gene>
    <name evidence="8" type="ORF">GCM10023143_33740</name>
</gene>